<dbReference type="GO" id="GO:0006352">
    <property type="term" value="P:DNA-templated transcription initiation"/>
    <property type="evidence" value="ECO:0007669"/>
    <property type="project" value="InterPro"/>
</dbReference>
<evidence type="ECO:0000259" key="5">
    <source>
        <dbReference type="Pfam" id="PF04542"/>
    </source>
</evidence>
<comment type="caution">
    <text evidence="7">The sequence shown here is derived from an EMBL/GenBank/DDBJ whole genome shotgun (WGS) entry which is preliminary data.</text>
</comment>
<keyword evidence="4" id="KW-0804">Transcription</keyword>
<dbReference type="InterPro" id="IPR036388">
    <property type="entry name" value="WH-like_DNA-bd_sf"/>
</dbReference>
<keyword evidence="2" id="KW-0805">Transcription regulation</keyword>
<dbReference type="AlphaFoldDB" id="A0A7X0JRK5"/>
<dbReference type="GO" id="GO:0016987">
    <property type="term" value="F:sigma factor activity"/>
    <property type="evidence" value="ECO:0007669"/>
    <property type="project" value="UniProtKB-KW"/>
</dbReference>
<dbReference type="NCBIfam" id="TIGR02937">
    <property type="entry name" value="sigma70-ECF"/>
    <property type="match status" value="1"/>
</dbReference>
<organism evidence="7 8">
    <name type="scientific">Pseudoteredinibacter isoporae</name>
    <dbReference type="NCBI Taxonomy" id="570281"/>
    <lineage>
        <taxon>Bacteria</taxon>
        <taxon>Pseudomonadati</taxon>
        <taxon>Pseudomonadota</taxon>
        <taxon>Gammaproteobacteria</taxon>
        <taxon>Cellvibrionales</taxon>
        <taxon>Cellvibrionaceae</taxon>
        <taxon>Pseudoteredinibacter</taxon>
    </lineage>
</organism>
<evidence type="ECO:0000259" key="6">
    <source>
        <dbReference type="Pfam" id="PF08281"/>
    </source>
</evidence>
<dbReference type="Gene3D" id="1.10.10.10">
    <property type="entry name" value="Winged helix-like DNA-binding domain superfamily/Winged helix DNA-binding domain"/>
    <property type="match status" value="1"/>
</dbReference>
<dbReference type="InParanoid" id="A0A7X0JRK5"/>
<feature type="domain" description="RNA polymerase sigma factor 70 region 4 type 2" evidence="6">
    <location>
        <begin position="125"/>
        <end position="176"/>
    </location>
</feature>
<dbReference type="InterPro" id="IPR014284">
    <property type="entry name" value="RNA_pol_sigma-70_dom"/>
</dbReference>
<evidence type="ECO:0000256" key="1">
    <source>
        <dbReference type="ARBA" id="ARBA00010641"/>
    </source>
</evidence>
<evidence type="ECO:0000313" key="7">
    <source>
        <dbReference type="EMBL" id="MBB6520090.1"/>
    </source>
</evidence>
<evidence type="ECO:0000256" key="3">
    <source>
        <dbReference type="ARBA" id="ARBA00023082"/>
    </source>
</evidence>
<dbReference type="InterPro" id="IPR007627">
    <property type="entry name" value="RNA_pol_sigma70_r2"/>
</dbReference>
<dbReference type="InterPro" id="IPR039425">
    <property type="entry name" value="RNA_pol_sigma-70-like"/>
</dbReference>
<protein>
    <submittedName>
        <fullName evidence="7">RNA polymerase sigma-70 factor (ECF subfamily)</fullName>
    </submittedName>
</protein>
<dbReference type="InterPro" id="IPR013325">
    <property type="entry name" value="RNA_pol_sigma_r2"/>
</dbReference>
<accession>A0A7X0JRK5</accession>
<proteinExistence type="inferred from homology"/>
<comment type="similarity">
    <text evidence="1">Belongs to the sigma-70 factor family. ECF subfamily.</text>
</comment>
<dbReference type="SUPFAM" id="SSF88946">
    <property type="entry name" value="Sigma2 domain of RNA polymerase sigma factors"/>
    <property type="match status" value="1"/>
</dbReference>
<dbReference type="SUPFAM" id="SSF88659">
    <property type="entry name" value="Sigma3 and sigma4 domains of RNA polymerase sigma factors"/>
    <property type="match status" value="1"/>
</dbReference>
<feature type="domain" description="RNA polymerase sigma-70 region 2" evidence="5">
    <location>
        <begin position="33"/>
        <end position="100"/>
    </location>
</feature>
<dbReference type="InterPro" id="IPR013249">
    <property type="entry name" value="RNA_pol_sigma70_r4_t2"/>
</dbReference>
<dbReference type="InterPro" id="IPR013324">
    <property type="entry name" value="RNA_pol_sigma_r3/r4-like"/>
</dbReference>
<evidence type="ECO:0000256" key="4">
    <source>
        <dbReference type="ARBA" id="ARBA00023163"/>
    </source>
</evidence>
<sequence>MSEAQVESVVETDWNQSLELIATTGDKRLFMRFYDHFSPRLRSWLLKLCADATLAEELSQEAFLQAWRKAASYERSKASASTWLFTIARNLFIDFKRRQKVEQKHLQSLEGEEVQMDNFNLDSNIVKEAIAKLPHRQAQVIYQSYFLGRSHSEIAEIMGLPLGSIKSSIRLAFQKLCKDLDVAS</sequence>
<dbReference type="EMBL" id="JACHHT010000001">
    <property type="protein sequence ID" value="MBB6520090.1"/>
    <property type="molecule type" value="Genomic_DNA"/>
</dbReference>
<evidence type="ECO:0000313" key="8">
    <source>
        <dbReference type="Proteomes" id="UP000528457"/>
    </source>
</evidence>
<name>A0A7X0JRK5_9GAMM</name>
<dbReference type="Proteomes" id="UP000528457">
    <property type="component" value="Unassembled WGS sequence"/>
</dbReference>
<dbReference type="Pfam" id="PF04542">
    <property type="entry name" value="Sigma70_r2"/>
    <property type="match status" value="1"/>
</dbReference>
<evidence type="ECO:0000256" key="2">
    <source>
        <dbReference type="ARBA" id="ARBA00023015"/>
    </source>
</evidence>
<dbReference type="CDD" id="cd06171">
    <property type="entry name" value="Sigma70_r4"/>
    <property type="match status" value="1"/>
</dbReference>
<reference evidence="7 8" key="1">
    <citation type="submission" date="2020-08" db="EMBL/GenBank/DDBJ databases">
        <title>Genomic Encyclopedia of Type Strains, Phase IV (KMG-IV): sequencing the most valuable type-strain genomes for metagenomic binning, comparative biology and taxonomic classification.</title>
        <authorList>
            <person name="Goeker M."/>
        </authorList>
    </citation>
    <scope>NUCLEOTIDE SEQUENCE [LARGE SCALE GENOMIC DNA]</scope>
    <source>
        <strain evidence="7 8">DSM 22368</strain>
    </source>
</reference>
<dbReference type="PANTHER" id="PTHR43133">
    <property type="entry name" value="RNA POLYMERASE ECF-TYPE SIGMA FACTO"/>
    <property type="match status" value="1"/>
</dbReference>
<gene>
    <name evidence="7" type="ORF">HNR48_000368</name>
</gene>
<dbReference type="RefSeq" id="WP_166852282.1">
    <property type="nucleotide sequence ID" value="NZ_JAAONY010000001.1"/>
</dbReference>
<dbReference type="PANTHER" id="PTHR43133:SF62">
    <property type="entry name" value="RNA POLYMERASE SIGMA FACTOR SIGZ"/>
    <property type="match status" value="1"/>
</dbReference>
<dbReference type="Pfam" id="PF08281">
    <property type="entry name" value="Sigma70_r4_2"/>
    <property type="match status" value="1"/>
</dbReference>
<keyword evidence="8" id="KW-1185">Reference proteome</keyword>
<dbReference type="Gene3D" id="1.10.1740.10">
    <property type="match status" value="1"/>
</dbReference>
<dbReference type="GO" id="GO:0003677">
    <property type="term" value="F:DNA binding"/>
    <property type="evidence" value="ECO:0007669"/>
    <property type="project" value="InterPro"/>
</dbReference>
<keyword evidence="3" id="KW-0731">Sigma factor</keyword>